<protein>
    <submittedName>
        <fullName evidence="1">Uncharacterized protein</fullName>
    </submittedName>
</protein>
<organism evidence="1">
    <name type="scientific">Anguilla anguilla</name>
    <name type="common">European freshwater eel</name>
    <name type="synonym">Muraena anguilla</name>
    <dbReference type="NCBI Taxonomy" id="7936"/>
    <lineage>
        <taxon>Eukaryota</taxon>
        <taxon>Metazoa</taxon>
        <taxon>Chordata</taxon>
        <taxon>Craniata</taxon>
        <taxon>Vertebrata</taxon>
        <taxon>Euteleostomi</taxon>
        <taxon>Actinopterygii</taxon>
        <taxon>Neopterygii</taxon>
        <taxon>Teleostei</taxon>
        <taxon>Anguilliformes</taxon>
        <taxon>Anguillidae</taxon>
        <taxon>Anguilla</taxon>
    </lineage>
</organism>
<name>A0A0E9PBX6_ANGAN</name>
<sequence>MAYSIRTLYQMTCVLHSSSDVFYSVWDPYLNFVGPVVATSLLLRFPQSA</sequence>
<reference evidence="1" key="2">
    <citation type="journal article" date="2015" name="Fish Shellfish Immunol.">
        <title>Early steps in the European eel (Anguilla anguilla)-Vibrio vulnificus interaction in the gills: Role of the RtxA13 toxin.</title>
        <authorList>
            <person name="Callol A."/>
            <person name="Pajuelo D."/>
            <person name="Ebbesson L."/>
            <person name="Teles M."/>
            <person name="MacKenzie S."/>
            <person name="Amaro C."/>
        </authorList>
    </citation>
    <scope>NUCLEOTIDE SEQUENCE</scope>
</reference>
<reference evidence="1" key="1">
    <citation type="submission" date="2014-11" db="EMBL/GenBank/DDBJ databases">
        <authorList>
            <person name="Amaro Gonzalez C."/>
        </authorList>
    </citation>
    <scope>NUCLEOTIDE SEQUENCE</scope>
</reference>
<dbReference type="EMBL" id="GBXM01107254">
    <property type="protein sequence ID" value="JAH01323.1"/>
    <property type="molecule type" value="Transcribed_RNA"/>
</dbReference>
<dbReference type="AlphaFoldDB" id="A0A0E9PBX6"/>
<evidence type="ECO:0000313" key="1">
    <source>
        <dbReference type="EMBL" id="JAH01323.1"/>
    </source>
</evidence>
<accession>A0A0E9PBX6</accession>
<proteinExistence type="predicted"/>